<keyword evidence="4" id="KW-0804">Transcription</keyword>
<dbReference type="GO" id="GO:0045892">
    <property type="term" value="P:negative regulation of DNA-templated transcription"/>
    <property type="evidence" value="ECO:0007669"/>
    <property type="project" value="InterPro"/>
</dbReference>
<keyword evidence="6" id="KW-1185">Reference proteome</keyword>
<dbReference type="AlphaFoldDB" id="S5TXE9"/>
<name>S5TXE9_9GAMM</name>
<dbReference type="SUPFAM" id="SSF46785">
    <property type="entry name" value="Winged helix' DNA-binding domain"/>
    <property type="match status" value="1"/>
</dbReference>
<dbReference type="KEGG" id="cza:CYCME_1339"/>
<dbReference type="Gene3D" id="1.10.10.10">
    <property type="entry name" value="Winged helix-like DNA-binding domain superfamily/Winged helix DNA-binding domain"/>
    <property type="match status" value="1"/>
</dbReference>
<dbReference type="InterPro" id="IPR005650">
    <property type="entry name" value="BlaI_family"/>
</dbReference>
<dbReference type="EMBL" id="CP005996">
    <property type="protein sequence ID" value="AGS39668.1"/>
    <property type="molecule type" value="Genomic_DNA"/>
</dbReference>
<dbReference type="InterPro" id="IPR036390">
    <property type="entry name" value="WH_DNA-bd_sf"/>
</dbReference>
<reference evidence="5 6" key="1">
    <citation type="submission" date="2013-05" db="EMBL/GenBank/DDBJ databases">
        <title>Between feast and famine: a lifestyle of most important marine PAH-degrading bacterium Cycloclasticus sp. 7ME.</title>
        <authorList>
            <person name="Yakimov M.M."/>
            <person name="Messina E."/>
            <person name="Genovese M."/>
            <person name="Denaro R."/>
            <person name="Crisafi F."/>
            <person name="Russo D."/>
            <person name="Cappello S."/>
            <person name="Santisi S."/>
            <person name="Smedile F."/>
            <person name="Golyshina O.V."/>
            <person name="Tran H."/>
            <person name="Pieper D.H."/>
            <person name="Golyshin P.N."/>
            <person name="Giuliano L."/>
        </authorList>
    </citation>
    <scope>NUCLEOTIDE SEQUENCE [LARGE SCALE GENOMIC DNA]</scope>
    <source>
        <strain evidence="5 6">78-ME</strain>
    </source>
</reference>
<gene>
    <name evidence="5" type="ORF">CYCME_1339</name>
</gene>
<keyword evidence="3" id="KW-0238">DNA-binding</keyword>
<dbReference type="eggNOG" id="COG3682">
    <property type="taxonomic scope" value="Bacteria"/>
</dbReference>
<evidence type="ECO:0000256" key="3">
    <source>
        <dbReference type="ARBA" id="ARBA00023125"/>
    </source>
</evidence>
<dbReference type="Pfam" id="PF03965">
    <property type="entry name" value="Penicillinase_R"/>
    <property type="match status" value="1"/>
</dbReference>
<reference evidence="6" key="2">
    <citation type="journal article" date="2016" name="Environ. Microbiol. Rep.">
        <title>Analysis of defence systems and a conjugative IncP-1 plasmid in the marine polyaromatic hydrocarbons-degrading bacterium Cycloclasticus sp. 78-ME.</title>
        <authorList>
            <person name="Yakimov M.M."/>
            <person name="Crisafi F."/>
            <person name="Messina E."/>
            <person name="Smedile F."/>
            <person name="Lopatina A."/>
            <person name="Denaro R."/>
            <person name="Pieper D.H."/>
            <person name="Golyshin P.N."/>
            <person name="Giuliano L."/>
        </authorList>
    </citation>
    <scope>NUCLEOTIDE SEQUENCE [LARGE SCALE GENOMIC DNA]</scope>
    <source>
        <strain evidence="6">78-ME</strain>
    </source>
</reference>
<sequence>MQLGELEKQVLQYLWETEVADAKQVYAYFEKRRGGSLNTIQSTLDRLFKKGLLKRDKQGHAFQYQAAIERDTFIGQLIKGLTSEFNADKGNSLLAAFTSVSPEFNEDQLERLEQIIEDQRDKNKSDGSV</sequence>
<protein>
    <submittedName>
        <fullName evidence="5">TrmB family transcriptional regulator</fullName>
    </submittedName>
</protein>
<evidence type="ECO:0000256" key="2">
    <source>
        <dbReference type="ARBA" id="ARBA00023015"/>
    </source>
</evidence>
<organism evidence="5 6">
    <name type="scientific">Cycloclasticus zancles 78-ME</name>
    <dbReference type="NCBI Taxonomy" id="1198232"/>
    <lineage>
        <taxon>Bacteria</taxon>
        <taxon>Pseudomonadati</taxon>
        <taxon>Pseudomonadota</taxon>
        <taxon>Gammaproteobacteria</taxon>
        <taxon>Thiotrichales</taxon>
        <taxon>Piscirickettsiaceae</taxon>
        <taxon>Cycloclasticus</taxon>
    </lineage>
</organism>
<keyword evidence="2" id="KW-0805">Transcription regulation</keyword>
<accession>S5TXE9</accession>
<evidence type="ECO:0000256" key="4">
    <source>
        <dbReference type="ARBA" id="ARBA00023163"/>
    </source>
</evidence>
<dbReference type="Proteomes" id="UP000015380">
    <property type="component" value="Chromosome"/>
</dbReference>
<dbReference type="PIRSF" id="PIRSF019455">
    <property type="entry name" value="CopR_AtkY"/>
    <property type="match status" value="1"/>
</dbReference>
<dbReference type="HOGENOM" id="CLU_119090_1_2_6"/>
<proteinExistence type="inferred from homology"/>
<evidence type="ECO:0000313" key="5">
    <source>
        <dbReference type="EMBL" id="AGS39668.1"/>
    </source>
</evidence>
<dbReference type="InterPro" id="IPR036388">
    <property type="entry name" value="WH-like_DNA-bd_sf"/>
</dbReference>
<comment type="similarity">
    <text evidence="1">Belongs to the BlaI transcriptional regulatory family.</text>
</comment>
<dbReference type="GO" id="GO:0003677">
    <property type="term" value="F:DNA binding"/>
    <property type="evidence" value="ECO:0007669"/>
    <property type="project" value="UniProtKB-KW"/>
</dbReference>
<evidence type="ECO:0000313" key="6">
    <source>
        <dbReference type="Proteomes" id="UP000015380"/>
    </source>
</evidence>
<evidence type="ECO:0000256" key="1">
    <source>
        <dbReference type="ARBA" id="ARBA00011046"/>
    </source>
</evidence>
<dbReference type="PATRIC" id="fig|1198232.3.peg.1334"/>